<organism evidence="6 7">
    <name type="scientific">Oikopleura dioica</name>
    <name type="common">Tunicate</name>
    <dbReference type="NCBI Taxonomy" id="34765"/>
    <lineage>
        <taxon>Eukaryota</taxon>
        <taxon>Metazoa</taxon>
        <taxon>Chordata</taxon>
        <taxon>Tunicata</taxon>
        <taxon>Appendicularia</taxon>
        <taxon>Copelata</taxon>
        <taxon>Oikopleuridae</taxon>
        <taxon>Oikopleura</taxon>
    </lineage>
</organism>
<accession>A0ABN7RP50</accession>
<keyword evidence="3" id="KW-0862">Zinc</keyword>
<dbReference type="EMBL" id="OU015568">
    <property type="protein sequence ID" value="CAG5082582.1"/>
    <property type="molecule type" value="Genomic_DNA"/>
</dbReference>
<dbReference type="InterPro" id="IPR013083">
    <property type="entry name" value="Znf_RING/FYVE/PHD"/>
</dbReference>
<evidence type="ECO:0000313" key="7">
    <source>
        <dbReference type="Proteomes" id="UP001158576"/>
    </source>
</evidence>
<dbReference type="Gene3D" id="3.30.40.10">
    <property type="entry name" value="Zinc/RING finger domain, C3HC4 (zinc finger)"/>
    <property type="match status" value="1"/>
</dbReference>
<feature type="domain" description="RING-type" evidence="5">
    <location>
        <begin position="153"/>
        <end position="193"/>
    </location>
</feature>
<evidence type="ECO:0000256" key="3">
    <source>
        <dbReference type="ARBA" id="ARBA00022833"/>
    </source>
</evidence>
<keyword evidence="2 4" id="KW-0863">Zinc-finger</keyword>
<protein>
    <submittedName>
        <fullName evidence="6">Oidioi.mRNA.OKI2018_I69.PAR.g10161.t1.cds</fullName>
    </submittedName>
</protein>
<dbReference type="Pfam" id="PF14634">
    <property type="entry name" value="zf-RING_5"/>
    <property type="match status" value="1"/>
</dbReference>
<keyword evidence="7" id="KW-1185">Reference proteome</keyword>
<evidence type="ECO:0000256" key="2">
    <source>
        <dbReference type="ARBA" id="ARBA00022771"/>
    </source>
</evidence>
<proteinExistence type="predicted"/>
<dbReference type="InterPro" id="IPR001841">
    <property type="entry name" value="Znf_RING"/>
</dbReference>
<dbReference type="PANTHER" id="PTHR16047:SF7">
    <property type="entry name" value="E3 UBIQUITIN-PROTEIN LIGASE RFWD3"/>
    <property type="match status" value="1"/>
</dbReference>
<dbReference type="SUPFAM" id="SSF57850">
    <property type="entry name" value="RING/U-box"/>
    <property type="match status" value="1"/>
</dbReference>
<evidence type="ECO:0000256" key="4">
    <source>
        <dbReference type="PROSITE-ProRule" id="PRU00175"/>
    </source>
</evidence>
<keyword evidence="1" id="KW-0479">Metal-binding</keyword>
<dbReference type="Proteomes" id="UP001158576">
    <property type="component" value="Chromosome PAR"/>
</dbReference>
<evidence type="ECO:0000256" key="1">
    <source>
        <dbReference type="ARBA" id="ARBA00022723"/>
    </source>
</evidence>
<sequence>MDLKRRDESSFNPSWAQTGYCMECDGFKDDIHCLMKEKITSVDSYKNYPSSSYGAHAFTKKKFECPANKCGAENLSPRGFFIGSCCDDAKKKQSAGLEKAAHLGVVTKRFKEACADSENLEKALKNTKVDVENLKFSVQAAHDLLTYAERPTCNVCFESFNDNDRQESTLLCGHVACYSCLAKLLQKHCPTCRKAYTAEQIIRLYKN</sequence>
<reference evidence="6 7" key="1">
    <citation type="submission" date="2021-04" db="EMBL/GenBank/DDBJ databases">
        <authorList>
            <person name="Bliznina A."/>
        </authorList>
    </citation>
    <scope>NUCLEOTIDE SEQUENCE [LARGE SCALE GENOMIC DNA]</scope>
</reference>
<dbReference type="SMART" id="SM00184">
    <property type="entry name" value="RING"/>
    <property type="match status" value="1"/>
</dbReference>
<dbReference type="InterPro" id="IPR037381">
    <property type="entry name" value="RFWD3"/>
</dbReference>
<dbReference type="PROSITE" id="PS50089">
    <property type="entry name" value="ZF_RING_2"/>
    <property type="match status" value="1"/>
</dbReference>
<evidence type="ECO:0000313" key="6">
    <source>
        <dbReference type="EMBL" id="CAG5082582.1"/>
    </source>
</evidence>
<evidence type="ECO:0000259" key="5">
    <source>
        <dbReference type="PROSITE" id="PS50089"/>
    </source>
</evidence>
<dbReference type="PANTHER" id="PTHR16047">
    <property type="entry name" value="RFWD3 PROTEIN"/>
    <property type="match status" value="1"/>
</dbReference>
<name>A0ABN7RP50_OIKDI</name>
<gene>
    <name evidence="6" type="ORF">OKIOD_LOCUS1719</name>
</gene>